<dbReference type="Proteomes" id="UP000305948">
    <property type="component" value="Unassembled WGS sequence"/>
</dbReference>
<evidence type="ECO:0000313" key="4">
    <source>
        <dbReference type="Proteomes" id="UP000305948"/>
    </source>
</evidence>
<dbReference type="PANTHER" id="PTHR11188">
    <property type="entry name" value="ARRESTIN DOMAIN CONTAINING PROTEIN"/>
    <property type="match status" value="1"/>
</dbReference>
<protein>
    <recommendedName>
        <fullName evidence="2">Arrestin C-terminal-like domain-containing protein</fullName>
    </recommendedName>
</protein>
<dbReference type="AlphaFoldDB" id="A0A5C3N8F4"/>
<proteinExistence type="predicted"/>
<dbReference type="InterPro" id="IPR011021">
    <property type="entry name" value="Arrestin-like_N"/>
</dbReference>
<dbReference type="GO" id="GO:0070086">
    <property type="term" value="P:ubiquitin-dependent endocytosis"/>
    <property type="evidence" value="ECO:0007669"/>
    <property type="project" value="TreeGrafter"/>
</dbReference>
<feature type="region of interest" description="Disordered" evidence="1">
    <location>
        <begin position="306"/>
        <end position="344"/>
    </location>
</feature>
<feature type="region of interest" description="Disordered" evidence="1">
    <location>
        <begin position="477"/>
        <end position="528"/>
    </location>
</feature>
<evidence type="ECO:0000259" key="2">
    <source>
        <dbReference type="SMART" id="SM01017"/>
    </source>
</evidence>
<evidence type="ECO:0000256" key="1">
    <source>
        <dbReference type="SAM" id="MobiDB-lite"/>
    </source>
</evidence>
<accession>A0A5C3N8F4</accession>
<feature type="compositionally biased region" description="Polar residues" evidence="1">
    <location>
        <begin position="642"/>
        <end position="657"/>
    </location>
</feature>
<feature type="region of interest" description="Disordered" evidence="1">
    <location>
        <begin position="622"/>
        <end position="723"/>
    </location>
</feature>
<reference evidence="3 4" key="1">
    <citation type="journal article" date="2019" name="Nat. Ecol. Evol.">
        <title>Megaphylogeny resolves global patterns of mushroom evolution.</title>
        <authorList>
            <person name="Varga T."/>
            <person name="Krizsan K."/>
            <person name="Foldi C."/>
            <person name="Dima B."/>
            <person name="Sanchez-Garcia M."/>
            <person name="Sanchez-Ramirez S."/>
            <person name="Szollosi G.J."/>
            <person name="Szarkandi J.G."/>
            <person name="Papp V."/>
            <person name="Albert L."/>
            <person name="Andreopoulos W."/>
            <person name="Angelini C."/>
            <person name="Antonin V."/>
            <person name="Barry K.W."/>
            <person name="Bougher N.L."/>
            <person name="Buchanan P."/>
            <person name="Buyck B."/>
            <person name="Bense V."/>
            <person name="Catcheside P."/>
            <person name="Chovatia M."/>
            <person name="Cooper J."/>
            <person name="Damon W."/>
            <person name="Desjardin D."/>
            <person name="Finy P."/>
            <person name="Geml J."/>
            <person name="Haridas S."/>
            <person name="Hughes K."/>
            <person name="Justo A."/>
            <person name="Karasinski D."/>
            <person name="Kautmanova I."/>
            <person name="Kiss B."/>
            <person name="Kocsube S."/>
            <person name="Kotiranta H."/>
            <person name="LaButti K.M."/>
            <person name="Lechner B.E."/>
            <person name="Liimatainen K."/>
            <person name="Lipzen A."/>
            <person name="Lukacs Z."/>
            <person name="Mihaltcheva S."/>
            <person name="Morgado L.N."/>
            <person name="Niskanen T."/>
            <person name="Noordeloos M.E."/>
            <person name="Ohm R.A."/>
            <person name="Ortiz-Santana B."/>
            <person name="Ovrebo C."/>
            <person name="Racz N."/>
            <person name="Riley R."/>
            <person name="Savchenko A."/>
            <person name="Shiryaev A."/>
            <person name="Soop K."/>
            <person name="Spirin V."/>
            <person name="Szebenyi C."/>
            <person name="Tomsovsky M."/>
            <person name="Tulloss R.E."/>
            <person name="Uehling J."/>
            <person name="Grigoriev I.V."/>
            <person name="Vagvolgyi C."/>
            <person name="Papp T."/>
            <person name="Martin F.M."/>
            <person name="Miettinen O."/>
            <person name="Hibbett D.S."/>
            <person name="Nagy L.G."/>
        </authorList>
    </citation>
    <scope>NUCLEOTIDE SEQUENCE [LARGE SCALE GENOMIC DNA]</scope>
    <source>
        <strain evidence="3 4">OMC1185</strain>
    </source>
</reference>
<keyword evidence="4" id="KW-1185">Reference proteome</keyword>
<dbReference type="PANTHER" id="PTHR11188:SF17">
    <property type="entry name" value="FI21816P1"/>
    <property type="match status" value="1"/>
</dbReference>
<feature type="compositionally biased region" description="Low complexity" evidence="1">
    <location>
        <begin position="698"/>
        <end position="708"/>
    </location>
</feature>
<dbReference type="OrthoDB" id="2333384at2759"/>
<feature type="compositionally biased region" description="Polar residues" evidence="1">
    <location>
        <begin position="494"/>
        <end position="527"/>
    </location>
</feature>
<gene>
    <name evidence="3" type="ORF">OE88DRAFT_1655836</name>
</gene>
<dbReference type="GO" id="GO:0005829">
    <property type="term" value="C:cytosol"/>
    <property type="evidence" value="ECO:0007669"/>
    <property type="project" value="TreeGrafter"/>
</dbReference>
<feature type="compositionally biased region" description="Polar residues" evidence="1">
    <location>
        <begin position="624"/>
        <end position="635"/>
    </location>
</feature>
<feature type="compositionally biased region" description="Basic residues" evidence="1">
    <location>
        <begin position="567"/>
        <end position="576"/>
    </location>
</feature>
<feature type="region of interest" description="Disordered" evidence="1">
    <location>
        <begin position="543"/>
        <end position="598"/>
    </location>
</feature>
<feature type="compositionally biased region" description="Basic and acidic residues" evidence="1">
    <location>
        <begin position="584"/>
        <end position="593"/>
    </location>
</feature>
<dbReference type="SMART" id="SM01017">
    <property type="entry name" value="Arrestin_C"/>
    <property type="match status" value="1"/>
</dbReference>
<dbReference type="Gene3D" id="2.60.40.640">
    <property type="match status" value="1"/>
</dbReference>
<sequence>MYDEKEKAHQHSSLDILVNSDTLFLKGTGVDVEPALLSGNVVLHLTEPMSIKEITLVFRGKARLPNAANEPLSLNTSPLTYLVCSHDWSFLEGEKKHSHTLKAGRHLFPFQLQVGGSLPSSLFTTVLGGASVHYKLRAVAVRPGLSHNLQAVQPITVMRSLASEALEYQQTLEIENTWPEKIMYSIMIPHKAWAAGDKLTAIVKFSPLAKGARVLNVNTTVNETIKLYLRAGCQENTRVISTTRHEIVEGRAVCVEEFHNRFRIPLLQGSAHLPPRGSKSVPVTPHTSADSTSLASSSSGLGYFSQTHGLTSANGDSPQHLPAEAEAGPSSYSATHPPHERAFIDPDIPEETLSTDDVVTTLAISIPLSATPTHTLEPIIVSHRIRWSILISNLDGHTSELRCSLPLHILDARLLEEARAATAATRRLLLGASEARQEEDEDEVELPSYPAHVRDRVADPYMQEGSYTVANPYAASGAGTPSTHGLPSGARTPSVGSSGIASPTSDGRTSQPIASGSTPPMQSSGTSVPLDLVNSELLASLAQHNQPSPPRSSAHSPTESAGASRGGSRRASRRSSRASSPERSGSHTPHETYVHGGAANRGAHGLFHISMKPFTSLSSTLSFASRNHTPPTQSHHGAMSSHGPSLSASAQDLTSLRGSAPVTPGGGQDPNSGAGLLHRAFTEVPDYESASRPGGGLPPLSSLTGLPSYEEAGRGDRSSSDTDLAARFAQARARTAVAPGVRV</sequence>
<name>A0A5C3N8F4_9AGAM</name>
<organism evidence="3 4">
    <name type="scientific">Heliocybe sulcata</name>
    <dbReference type="NCBI Taxonomy" id="5364"/>
    <lineage>
        <taxon>Eukaryota</taxon>
        <taxon>Fungi</taxon>
        <taxon>Dikarya</taxon>
        <taxon>Basidiomycota</taxon>
        <taxon>Agaricomycotina</taxon>
        <taxon>Agaricomycetes</taxon>
        <taxon>Gloeophyllales</taxon>
        <taxon>Gloeophyllaceae</taxon>
        <taxon>Heliocybe</taxon>
    </lineage>
</organism>
<dbReference type="EMBL" id="ML213507">
    <property type="protein sequence ID" value="TFK53623.1"/>
    <property type="molecule type" value="Genomic_DNA"/>
</dbReference>
<feature type="compositionally biased region" description="Basic and acidic residues" evidence="1">
    <location>
        <begin position="711"/>
        <end position="720"/>
    </location>
</feature>
<feature type="domain" description="Arrestin C-terminal-like" evidence="2">
    <location>
        <begin position="178"/>
        <end position="414"/>
    </location>
</feature>
<dbReference type="InterPro" id="IPR050357">
    <property type="entry name" value="Arrestin_domain-protein"/>
</dbReference>
<dbReference type="SUPFAM" id="SSF81296">
    <property type="entry name" value="E set domains"/>
    <property type="match status" value="1"/>
</dbReference>
<dbReference type="Pfam" id="PF00339">
    <property type="entry name" value="Arrestin_N"/>
    <property type="match status" value="1"/>
</dbReference>
<dbReference type="GO" id="GO:0030674">
    <property type="term" value="F:protein-macromolecule adaptor activity"/>
    <property type="evidence" value="ECO:0007669"/>
    <property type="project" value="TreeGrafter"/>
</dbReference>
<evidence type="ECO:0000313" key="3">
    <source>
        <dbReference type="EMBL" id="TFK53623.1"/>
    </source>
</evidence>
<feature type="compositionally biased region" description="Polar residues" evidence="1">
    <location>
        <begin position="306"/>
        <end position="317"/>
    </location>
</feature>
<dbReference type="GO" id="GO:0031625">
    <property type="term" value="F:ubiquitin protein ligase binding"/>
    <property type="evidence" value="ECO:0007669"/>
    <property type="project" value="TreeGrafter"/>
</dbReference>
<dbReference type="InterPro" id="IPR011022">
    <property type="entry name" value="Arrestin_C-like"/>
</dbReference>
<dbReference type="GO" id="GO:0005886">
    <property type="term" value="C:plasma membrane"/>
    <property type="evidence" value="ECO:0007669"/>
    <property type="project" value="TreeGrafter"/>
</dbReference>
<dbReference type="InterPro" id="IPR014752">
    <property type="entry name" value="Arrestin-like_C"/>
</dbReference>
<dbReference type="InterPro" id="IPR014756">
    <property type="entry name" value="Ig_E-set"/>
</dbReference>
<feature type="region of interest" description="Disordered" evidence="1">
    <location>
        <begin position="273"/>
        <end position="294"/>
    </location>
</feature>
<dbReference type="STRING" id="5364.A0A5C3N8F4"/>
<feature type="compositionally biased region" description="Polar residues" evidence="1">
    <location>
        <begin position="543"/>
        <end position="559"/>
    </location>
</feature>